<evidence type="ECO:0000313" key="2">
    <source>
        <dbReference type="Proteomes" id="UP000697107"/>
    </source>
</evidence>
<evidence type="ECO:0000313" key="1">
    <source>
        <dbReference type="EMBL" id="KAG2972761.1"/>
    </source>
</evidence>
<gene>
    <name evidence="1" type="ORF">PC118_g15508</name>
</gene>
<reference evidence="1" key="1">
    <citation type="submission" date="2018-10" db="EMBL/GenBank/DDBJ databases">
        <title>Effector identification in a new, highly contiguous assembly of the strawberry crown rot pathogen Phytophthora cactorum.</title>
        <authorList>
            <person name="Armitage A.D."/>
            <person name="Nellist C.F."/>
            <person name="Bates H."/>
            <person name="Vickerstaff R.J."/>
            <person name="Harrison R.J."/>
        </authorList>
    </citation>
    <scope>NUCLEOTIDE SEQUENCE</scope>
    <source>
        <strain evidence="1">P415</strain>
    </source>
</reference>
<protein>
    <submittedName>
        <fullName evidence="1">Uncharacterized protein</fullName>
    </submittedName>
</protein>
<dbReference type="VEuPathDB" id="FungiDB:PC110_g8934"/>
<dbReference type="EMBL" id="RCML01000605">
    <property type="protein sequence ID" value="KAG2972761.1"/>
    <property type="molecule type" value="Genomic_DNA"/>
</dbReference>
<dbReference type="PANTHER" id="PTHR40866:SF1">
    <property type="entry name" value="BED-TYPE DOMAIN-CONTAINING PROTEIN"/>
    <property type="match status" value="1"/>
</dbReference>
<accession>A0A8T1FQF6</accession>
<sequence length="282" mass="32198">MEFLYDTKRVFIDAFDEAMKGAATNPWNDVGTMAFLCSRRCASRRTVNSVFIASRNFPMMNIIYETECVSSEPIIHASEAAKDRNALRQRVIDQETRTIFRWCQWVLVDRLHLSFVERKMTRKNASFPTISEKTLKLNLMCIFESAEGRFTEELPPSFGIVFDGCTFNGRHFIATLAVFNDPAMCGGRSAQDDSEYFDDTDCFTRRFLLLAFCPFDVEENLGAQSLLDLIADTLSRYNKSWKAVHFMVVDICSFNQYIGSREGAVTMIGCASHRFNFAVPTI</sequence>
<dbReference type="VEuPathDB" id="FungiDB:PC110_g8941"/>
<dbReference type="AlphaFoldDB" id="A0A8T1FQF6"/>
<dbReference type="Proteomes" id="UP000697107">
    <property type="component" value="Unassembled WGS sequence"/>
</dbReference>
<organism evidence="1 2">
    <name type="scientific">Phytophthora cactorum</name>
    <dbReference type="NCBI Taxonomy" id="29920"/>
    <lineage>
        <taxon>Eukaryota</taxon>
        <taxon>Sar</taxon>
        <taxon>Stramenopiles</taxon>
        <taxon>Oomycota</taxon>
        <taxon>Peronosporomycetes</taxon>
        <taxon>Peronosporales</taxon>
        <taxon>Peronosporaceae</taxon>
        <taxon>Phytophthora</taxon>
    </lineage>
</organism>
<dbReference type="PANTHER" id="PTHR40866">
    <property type="entry name" value="BED-TYPE DOMAIN-CONTAINING PROTEIN"/>
    <property type="match status" value="1"/>
</dbReference>
<proteinExistence type="predicted"/>
<name>A0A8T1FQF6_9STRA</name>
<comment type="caution">
    <text evidence="1">The sequence shown here is derived from an EMBL/GenBank/DDBJ whole genome shotgun (WGS) entry which is preliminary data.</text>
</comment>